<dbReference type="AlphaFoldDB" id="A0A2V2BMP5"/>
<comment type="similarity">
    <text evidence="2">Belongs to the fimbrial protein family.</text>
</comment>
<reference evidence="6 7" key="1">
    <citation type="submission" date="2018-05" db="EMBL/GenBank/DDBJ databases">
        <title>Genomic Encyclopedia of Type Strains, Phase IV (KMG-V): Genome sequencing to study the core and pangenomes of soil and plant-associated prokaryotes.</title>
        <authorList>
            <person name="Whitman W."/>
        </authorList>
    </citation>
    <scope>NUCLEOTIDE SEQUENCE [LARGE SCALE GENOMIC DNA]</scope>
    <source>
        <strain evidence="6 7">PNA 200-10</strain>
    </source>
</reference>
<comment type="caution">
    <text evidence="6">The sequence shown here is derived from an EMBL/GenBank/DDBJ whole genome shotgun (WGS) entry which is preliminary data.</text>
</comment>
<keyword evidence="3" id="KW-0732">Signal</keyword>
<dbReference type="PANTHER" id="PTHR33420">
    <property type="entry name" value="FIMBRIAL SUBUNIT ELFA-RELATED"/>
    <property type="match status" value="1"/>
</dbReference>
<evidence type="ECO:0000313" key="7">
    <source>
        <dbReference type="Proteomes" id="UP000245981"/>
    </source>
</evidence>
<protein>
    <submittedName>
        <fullName evidence="6">Type 1 fimbria pilin</fullName>
    </submittedName>
</protein>
<dbReference type="InterPro" id="IPR008966">
    <property type="entry name" value="Adhesion_dom_sf"/>
</dbReference>
<dbReference type="RefSeq" id="WP_244915440.1">
    <property type="nucleotide sequence ID" value="NZ_CP125958.1"/>
</dbReference>
<evidence type="ECO:0000256" key="1">
    <source>
        <dbReference type="ARBA" id="ARBA00004561"/>
    </source>
</evidence>
<evidence type="ECO:0000256" key="2">
    <source>
        <dbReference type="ARBA" id="ARBA00006671"/>
    </source>
</evidence>
<proteinExistence type="inferred from homology"/>
<evidence type="ECO:0000313" key="6">
    <source>
        <dbReference type="EMBL" id="PWK97507.1"/>
    </source>
</evidence>
<evidence type="ECO:0000256" key="4">
    <source>
        <dbReference type="ARBA" id="ARBA00023263"/>
    </source>
</evidence>
<gene>
    <name evidence="6" type="ORF">C7431_104184</name>
</gene>
<dbReference type="PANTHER" id="PTHR33420:SF3">
    <property type="entry name" value="FIMBRIAL SUBUNIT ELFA"/>
    <property type="match status" value="1"/>
</dbReference>
<evidence type="ECO:0000259" key="5">
    <source>
        <dbReference type="Pfam" id="PF00419"/>
    </source>
</evidence>
<dbReference type="InterPro" id="IPR036937">
    <property type="entry name" value="Adhesion_dom_fimbrial_sf"/>
</dbReference>
<organism evidence="6 7">
    <name type="scientific">Pantoea allii</name>
    <dbReference type="NCBI Taxonomy" id="574096"/>
    <lineage>
        <taxon>Bacteria</taxon>
        <taxon>Pseudomonadati</taxon>
        <taxon>Pseudomonadota</taxon>
        <taxon>Gammaproteobacteria</taxon>
        <taxon>Enterobacterales</taxon>
        <taxon>Erwiniaceae</taxon>
        <taxon>Pantoea</taxon>
    </lineage>
</organism>
<dbReference type="EMBL" id="QGHF01000004">
    <property type="protein sequence ID" value="PWK97507.1"/>
    <property type="molecule type" value="Genomic_DNA"/>
</dbReference>
<sequence length="166" mass="18583">MDGEHGQIVVNGLLSEGACRLDLNSALQQIDLGILNPADLIEPGSETIPVRFSIRLTDCYRSYKDQSVMPGRNNLFSYIEPLATVSFSGLADDDYPSLLKVQGVKGIALKVSDKDMKMVPLNQQGRKYFISHKTERFDYFVSAVKTKPHLVFGEFWAVASFKVDYE</sequence>
<dbReference type="InterPro" id="IPR000259">
    <property type="entry name" value="Adhesion_dom_fimbrial"/>
</dbReference>
<dbReference type="Pfam" id="PF00419">
    <property type="entry name" value="Fimbrial"/>
    <property type="match status" value="1"/>
</dbReference>
<dbReference type="SUPFAM" id="SSF49401">
    <property type="entry name" value="Bacterial adhesins"/>
    <property type="match status" value="1"/>
</dbReference>
<dbReference type="InterPro" id="IPR050263">
    <property type="entry name" value="Bact_Fimbrial_Adh_Pro"/>
</dbReference>
<keyword evidence="4" id="KW-0281">Fimbrium</keyword>
<accession>A0A2V2BMP5</accession>
<dbReference type="GO" id="GO:0009289">
    <property type="term" value="C:pilus"/>
    <property type="evidence" value="ECO:0007669"/>
    <property type="project" value="UniProtKB-SubCell"/>
</dbReference>
<feature type="domain" description="Fimbrial-type adhesion" evidence="5">
    <location>
        <begin position="15"/>
        <end position="166"/>
    </location>
</feature>
<dbReference type="GO" id="GO:0043709">
    <property type="term" value="P:cell adhesion involved in single-species biofilm formation"/>
    <property type="evidence" value="ECO:0007669"/>
    <property type="project" value="TreeGrafter"/>
</dbReference>
<dbReference type="Gene3D" id="2.60.40.1090">
    <property type="entry name" value="Fimbrial-type adhesion domain"/>
    <property type="match status" value="1"/>
</dbReference>
<evidence type="ECO:0000256" key="3">
    <source>
        <dbReference type="ARBA" id="ARBA00022729"/>
    </source>
</evidence>
<dbReference type="Proteomes" id="UP000245981">
    <property type="component" value="Unassembled WGS sequence"/>
</dbReference>
<dbReference type="GeneID" id="99737895"/>
<name>A0A2V2BMP5_9GAMM</name>
<comment type="subcellular location">
    <subcellularLocation>
        <location evidence="1">Fimbrium</location>
    </subcellularLocation>
</comment>